<comment type="caution">
    <text evidence="1">The sequence shown here is derived from an EMBL/GenBank/DDBJ whole genome shotgun (WGS) entry which is preliminary data.</text>
</comment>
<proteinExistence type="predicted"/>
<organism evidence="1 2">
    <name type="scientific">Clostridium innocuum</name>
    <dbReference type="NCBI Taxonomy" id="1522"/>
    <lineage>
        <taxon>Bacteria</taxon>
        <taxon>Bacillati</taxon>
        <taxon>Bacillota</taxon>
        <taxon>Clostridia</taxon>
        <taxon>Eubacteriales</taxon>
        <taxon>Clostridiaceae</taxon>
        <taxon>Clostridium</taxon>
    </lineage>
</organism>
<gene>
    <name evidence="1" type="ORF">MKC95_12910</name>
</gene>
<name>A0AAP2UQC5_CLOIN</name>
<evidence type="ECO:0000313" key="2">
    <source>
        <dbReference type="Proteomes" id="UP001203972"/>
    </source>
</evidence>
<dbReference type="InterPro" id="IPR013493">
    <property type="entry name" value="CHP02677"/>
</dbReference>
<evidence type="ECO:0000313" key="1">
    <source>
        <dbReference type="EMBL" id="MCR0233669.1"/>
    </source>
</evidence>
<dbReference type="AlphaFoldDB" id="A0AAP2UQC5"/>
<protein>
    <submittedName>
        <fullName evidence="1">TIGR02677 family protein</fullName>
    </submittedName>
</protein>
<accession>A0AAP2UQC5</accession>
<dbReference type="RefSeq" id="WP_100933830.1">
    <property type="nucleotide sequence ID" value="NZ_AP025565.1"/>
</dbReference>
<sequence>MELYDKLLKPITEVNYLRAENVDRYRIIIRYFYQEHEKIHYWMFKEDIYDMISALPGYEDYTMENCQNDLQALCDWGNLVATQDTSVPNTLQEFKNKKFRYQLSEYTVVIERMTIELEHLAVEGASLEPTLLERIRKQILQLLAVRDKSHMEVADWWRSLNDDFIRLNQNYQDYIKTLNSAKAEQMMKSREFLVFKDKLITYLQTFVKSLQEHSMIIEDYLSGVKDEDMALIFDKVAEYELSIPRINSHITKTAVLENCQGRWKSLFNWFVGENDNNEVNRLFEITNEIIRKITRYALQIGELHNQGANRKEEYRRIAEIFAKCNTMDEAHRLSALVFGADTCMHLKNIAPRDTDSIHSGVYQEASAFLALEPRTKVARKKHERKPATDYALDRRIQRLEYEAQREAEQKKIKELSKNGEIIFSQLSLLDKATRKALLGWVSKALAASDRRAKTDQGQHYHIEKEREGDCILHCEDGNLVMPCFKILFDEEQL</sequence>
<reference evidence="1" key="1">
    <citation type="journal article" date="2022" name="Clin. Infect. Dis.">
        <title>Association between Clostridium innocuum and antibiotic-associated diarrhea in adults and children: A cross-sectional study and comparative genomics analysis.</title>
        <authorList>
            <person name="Cherny K.E."/>
            <person name="Muscat E.B."/>
            <person name="Balaji A."/>
            <person name="Mukherjee J."/>
            <person name="Ozer E.A."/>
            <person name="Angarone M.P."/>
            <person name="Hauser A.R."/>
            <person name="Sichel J.S."/>
            <person name="Amponsah E."/>
            <person name="Kociolek L.K."/>
        </authorList>
    </citation>
    <scope>NUCLEOTIDE SEQUENCE</scope>
    <source>
        <strain evidence="1">NU1-AC-029v</strain>
    </source>
</reference>
<dbReference type="NCBIfam" id="TIGR02677">
    <property type="entry name" value="TIGR02677 family protein"/>
    <property type="match status" value="1"/>
</dbReference>
<dbReference type="EMBL" id="JAKTMA010000022">
    <property type="protein sequence ID" value="MCR0233669.1"/>
    <property type="molecule type" value="Genomic_DNA"/>
</dbReference>
<dbReference type="Pfam" id="PF09660">
    <property type="entry name" value="DUF2397"/>
    <property type="match status" value="1"/>
</dbReference>
<dbReference type="Proteomes" id="UP001203972">
    <property type="component" value="Unassembled WGS sequence"/>
</dbReference>